<name>A0A327QKA9_9BACT</name>
<accession>A0A327QKA9</accession>
<dbReference type="CDD" id="cd10941">
    <property type="entry name" value="CE4_PuuE_HpPgdA_like_2"/>
    <property type="match status" value="1"/>
</dbReference>
<dbReference type="Proteomes" id="UP000249547">
    <property type="component" value="Unassembled WGS sequence"/>
</dbReference>
<comment type="caution">
    <text evidence="2">The sequence shown here is derived from an EMBL/GenBank/DDBJ whole genome shotgun (WGS) entry which is preliminary data.</text>
</comment>
<sequence>MQRKQNKILISVDVEEFDIPEEYGQSLTLHEKMGVSYRGLMKTLALFEAHRVKATFFITAYWAQHYPNLVQQIARHHEIASHAFYHHSFNEEDLHNSRQELQLITGKPVYGFRMPRLKPFNTRALKKAGYTYDASINPTWLPGRYNNRHLPRTVYRNEDMLVVPSSVTPLTRYPIFWLSMKNMPLWVTKHAAKNVLQKDGYLSFYFHPWEMEDLSAYDLPSVVKRVSGTQMQKKMDQFLKFLGEEGNFSSHIDYLQQKALLYTDRN</sequence>
<reference evidence="2 3" key="1">
    <citation type="submission" date="2018-06" db="EMBL/GenBank/DDBJ databases">
        <title>Genomic Encyclopedia of Archaeal and Bacterial Type Strains, Phase II (KMG-II): from individual species to whole genera.</title>
        <authorList>
            <person name="Goeker M."/>
        </authorList>
    </citation>
    <scope>NUCLEOTIDE SEQUENCE [LARGE SCALE GENOMIC DNA]</scope>
    <source>
        <strain evidence="2 3">DSM 23857</strain>
    </source>
</reference>
<dbReference type="GO" id="GO:0016810">
    <property type="term" value="F:hydrolase activity, acting on carbon-nitrogen (but not peptide) bonds"/>
    <property type="evidence" value="ECO:0007669"/>
    <property type="project" value="InterPro"/>
</dbReference>
<evidence type="ECO:0000313" key="3">
    <source>
        <dbReference type="Proteomes" id="UP000249547"/>
    </source>
</evidence>
<dbReference type="EMBL" id="QLLL01000004">
    <property type="protein sequence ID" value="RAJ05076.1"/>
    <property type="molecule type" value="Genomic_DNA"/>
</dbReference>
<dbReference type="InterPro" id="IPR002509">
    <property type="entry name" value="NODB_dom"/>
</dbReference>
<gene>
    <name evidence="2" type="ORF">LX64_02230</name>
</gene>
<dbReference type="PANTHER" id="PTHR47561:SF1">
    <property type="entry name" value="POLYSACCHARIDE DEACETYLASE FAMILY PROTEIN (AFU_ORTHOLOGUE AFUA_6G05030)"/>
    <property type="match status" value="1"/>
</dbReference>
<dbReference type="GO" id="GO:0005975">
    <property type="term" value="P:carbohydrate metabolic process"/>
    <property type="evidence" value="ECO:0007669"/>
    <property type="project" value="InterPro"/>
</dbReference>
<dbReference type="PANTHER" id="PTHR47561">
    <property type="entry name" value="POLYSACCHARIDE DEACETYLASE FAMILY PROTEIN (AFU_ORTHOLOGUE AFUA_6G05030)"/>
    <property type="match status" value="1"/>
</dbReference>
<dbReference type="RefSeq" id="WP_111597701.1">
    <property type="nucleotide sequence ID" value="NZ_QLLL01000004.1"/>
</dbReference>
<protein>
    <submittedName>
        <fullName evidence="2">Uncharacterized protein DUF3473</fullName>
    </submittedName>
</protein>
<dbReference type="AlphaFoldDB" id="A0A327QKA9"/>
<evidence type="ECO:0000259" key="1">
    <source>
        <dbReference type="Pfam" id="PF01522"/>
    </source>
</evidence>
<proteinExistence type="predicted"/>
<dbReference type="SUPFAM" id="SSF88713">
    <property type="entry name" value="Glycoside hydrolase/deacetylase"/>
    <property type="match status" value="1"/>
</dbReference>
<dbReference type="OrthoDB" id="9806342at2"/>
<organism evidence="2 3">
    <name type="scientific">Chitinophaga skermanii</name>
    <dbReference type="NCBI Taxonomy" id="331697"/>
    <lineage>
        <taxon>Bacteria</taxon>
        <taxon>Pseudomonadati</taxon>
        <taxon>Bacteroidota</taxon>
        <taxon>Chitinophagia</taxon>
        <taxon>Chitinophagales</taxon>
        <taxon>Chitinophagaceae</taxon>
        <taxon>Chitinophaga</taxon>
    </lineage>
</organism>
<dbReference type="InterPro" id="IPR011330">
    <property type="entry name" value="Glyco_hydro/deAcase_b/a-brl"/>
</dbReference>
<dbReference type="InterPro" id="IPR045235">
    <property type="entry name" value="PuuE_HpPgdA-like"/>
</dbReference>
<dbReference type="Pfam" id="PF01522">
    <property type="entry name" value="Polysacc_deac_1"/>
    <property type="match status" value="1"/>
</dbReference>
<evidence type="ECO:0000313" key="2">
    <source>
        <dbReference type="EMBL" id="RAJ05076.1"/>
    </source>
</evidence>
<dbReference type="Gene3D" id="3.20.20.370">
    <property type="entry name" value="Glycoside hydrolase/deacetylase"/>
    <property type="match status" value="1"/>
</dbReference>
<keyword evidence="3" id="KW-1185">Reference proteome</keyword>
<feature type="domain" description="NodB homology" evidence="1">
    <location>
        <begin position="42"/>
        <end position="132"/>
    </location>
</feature>